<organism evidence="1 2">
    <name type="scientific">Diversispora eburnea</name>
    <dbReference type="NCBI Taxonomy" id="1213867"/>
    <lineage>
        <taxon>Eukaryota</taxon>
        <taxon>Fungi</taxon>
        <taxon>Fungi incertae sedis</taxon>
        <taxon>Mucoromycota</taxon>
        <taxon>Glomeromycotina</taxon>
        <taxon>Glomeromycetes</taxon>
        <taxon>Diversisporales</taxon>
        <taxon>Diversisporaceae</taxon>
        <taxon>Diversispora</taxon>
    </lineage>
</organism>
<comment type="caution">
    <text evidence="1">The sequence shown here is derived from an EMBL/GenBank/DDBJ whole genome shotgun (WGS) entry which is preliminary data.</text>
</comment>
<dbReference type="Gene3D" id="1.10.260.40">
    <property type="entry name" value="lambda repressor-like DNA-binding domains"/>
    <property type="match status" value="1"/>
</dbReference>
<accession>A0A9N9C6C1</accession>
<dbReference type="OrthoDB" id="2440785at2759"/>
<reference evidence="1" key="1">
    <citation type="submission" date="2021-06" db="EMBL/GenBank/DDBJ databases">
        <authorList>
            <person name="Kallberg Y."/>
            <person name="Tangrot J."/>
            <person name="Rosling A."/>
        </authorList>
    </citation>
    <scope>NUCLEOTIDE SEQUENCE</scope>
    <source>
        <strain evidence="1">AZ414A</strain>
    </source>
</reference>
<gene>
    <name evidence="1" type="ORF">DEBURN_LOCUS9120</name>
</gene>
<protein>
    <submittedName>
        <fullName evidence="1">8702_t:CDS:1</fullName>
    </submittedName>
</protein>
<name>A0A9N9C6C1_9GLOM</name>
<keyword evidence="2" id="KW-1185">Reference proteome</keyword>
<dbReference type="EMBL" id="CAJVPK010001594">
    <property type="protein sequence ID" value="CAG8592302.1"/>
    <property type="molecule type" value="Genomic_DNA"/>
</dbReference>
<evidence type="ECO:0000313" key="1">
    <source>
        <dbReference type="EMBL" id="CAG8592302.1"/>
    </source>
</evidence>
<dbReference type="GO" id="GO:0003677">
    <property type="term" value="F:DNA binding"/>
    <property type="evidence" value="ECO:0007669"/>
    <property type="project" value="InterPro"/>
</dbReference>
<dbReference type="Proteomes" id="UP000789706">
    <property type="component" value="Unassembled WGS sequence"/>
</dbReference>
<dbReference type="InterPro" id="IPR010982">
    <property type="entry name" value="Lambda_DNA-bd_dom_sf"/>
</dbReference>
<evidence type="ECO:0000313" key="2">
    <source>
        <dbReference type="Proteomes" id="UP000789706"/>
    </source>
</evidence>
<proteinExistence type="predicted"/>
<sequence>HNLTDSQVKKILELNPQAIFLASGTPSLPYTLTDLQKELKDKGFNPLYTVPFKQVKDKQMASSKENLPTPKIIYVCKTNLLETRGSKTSQIKQKGIDPDTIAIYADVAVAKEEKYALDIEFTKNLFNKGKSSPKENTYEKFIKDNYQHIIFNKSLAEAYIDKTIGSEVAVEQIIGRVLRQPNCQYYQNEELNKAYFHIRVDENKVFSKIIDELNEKLSISKDDIEIKDKSGGVAYLKDIPPKQKIVNNIPNYEKDKPLKFRQNIGKVRRIEKDLEADKELREIGEELINTYKNESLLRISLEKPYEIKGIKVEKNEARCVEFKNALHSKYSGLNNLEKRVATELDNLGVDWCRNPTYYGYGIELIDEHLERDKLERKLVRIAEPGEEMVEEMPKKVVVIILVQYGGRDGKEVYYKLWYRKRRGEIDNKKVESINEGKEEIERITKHFSDPNCKEINVGLMPNASELDRAKYDICQSISRYKRVNKLTPSELAKKIKANKEKTDDILFGRISNLNFEELVSYTEKLNGHLQLKINYEGKKRTNLVISYHYKKRNIEYLRSCKKKGIKPDKNRLFNNQVICDMVQQLDKKELESRGTHPN</sequence>
<dbReference type="AlphaFoldDB" id="A0A9N9C6C1"/>
<feature type="non-terminal residue" evidence="1">
    <location>
        <position position="598"/>
    </location>
</feature>